<reference evidence="1" key="1">
    <citation type="journal article" date="2014" name="Front. Microbiol.">
        <title>High frequency of phylogenetically diverse reductive dehalogenase-homologous genes in deep subseafloor sedimentary metagenomes.</title>
        <authorList>
            <person name="Kawai M."/>
            <person name="Futagami T."/>
            <person name="Toyoda A."/>
            <person name="Takaki Y."/>
            <person name="Nishi S."/>
            <person name="Hori S."/>
            <person name="Arai W."/>
            <person name="Tsubouchi T."/>
            <person name="Morono Y."/>
            <person name="Uchiyama I."/>
            <person name="Ito T."/>
            <person name="Fujiyama A."/>
            <person name="Inagaki F."/>
            <person name="Takami H."/>
        </authorList>
    </citation>
    <scope>NUCLEOTIDE SEQUENCE</scope>
    <source>
        <strain evidence="1">Expedition CK06-06</strain>
    </source>
</reference>
<accession>X1JQT4</accession>
<comment type="caution">
    <text evidence="1">The sequence shown here is derived from an EMBL/GenBank/DDBJ whole genome shotgun (WGS) entry which is preliminary data.</text>
</comment>
<feature type="non-terminal residue" evidence="1">
    <location>
        <position position="1"/>
    </location>
</feature>
<organism evidence="1">
    <name type="scientific">marine sediment metagenome</name>
    <dbReference type="NCBI Taxonomy" id="412755"/>
    <lineage>
        <taxon>unclassified sequences</taxon>
        <taxon>metagenomes</taxon>
        <taxon>ecological metagenomes</taxon>
    </lineage>
</organism>
<proteinExistence type="predicted"/>
<name>X1JQT4_9ZZZZ</name>
<dbReference type="EMBL" id="BARU01028571">
    <property type="protein sequence ID" value="GAH72163.1"/>
    <property type="molecule type" value="Genomic_DNA"/>
</dbReference>
<dbReference type="AlphaFoldDB" id="X1JQT4"/>
<gene>
    <name evidence="1" type="ORF">S03H2_45584</name>
</gene>
<sequence>ANAVKEQRKIEPRLLPREKFIALLKYLGVSPGPEVTRIKTCIEEAIADGEVSAEATVEKLVAVLKDKNVKLSLKNTQIRP</sequence>
<evidence type="ECO:0000313" key="1">
    <source>
        <dbReference type="EMBL" id="GAH72163.1"/>
    </source>
</evidence>
<protein>
    <submittedName>
        <fullName evidence="1">Uncharacterized protein</fullName>
    </submittedName>
</protein>